<evidence type="ECO:0000256" key="4">
    <source>
        <dbReference type="ARBA" id="ARBA00010281"/>
    </source>
</evidence>
<name>A0A7K1XUI2_9SPHI</name>
<evidence type="ECO:0000259" key="9">
    <source>
        <dbReference type="Pfam" id="PF00534"/>
    </source>
</evidence>
<evidence type="ECO:0000256" key="2">
    <source>
        <dbReference type="ARBA" id="ARBA00002764"/>
    </source>
</evidence>
<accession>A0A7K1XUI2</accession>
<feature type="domain" description="Starch synthase catalytic" evidence="10">
    <location>
        <begin position="2"/>
        <end position="230"/>
    </location>
</feature>
<comment type="function">
    <text evidence="2 8">Synthesizes alpha-1,4-glucan chains using ADP-glucose.</text>
</comment>
<keyword evidence="12" id="KW-1185">Reference proteome</keyword>
<dbReference type="Gene3D" id="3.40.50.2000">
    <property type="entry name" value="Glycogen Phosphorylase B"/>
    <property type="match status" value="2"/>
</dbReference>
<protein>
    <recommendedName>
        <fullName evidence="8">Glycogen synthase</fullName>
        <ecNumber evidence="8">2.4.1.21</ecNumber>
    </recommendedName>
    <alternativeName>
        <fullName evidence="8">Starch [bacterial glycogen] synthase</fullName>
    </alternativeName>
</protein>
<evidence type="ECO:0000313" key="12">
    <source>
        <dbReference type="Proteomes" id="UP000451233"/>
    </source>
</evidence>
<dbReference type="AlphaFoldDB" id="A0A7K1XUI2"/>
<dbReference type="NCBIfam" id="TIGR02095">
    <property type="entry name" value="glgA"/>
    <property type="match status" value="1"/>
</dbReference>
<keyword evidence="7 8" id="KW-0320">Glycogen biosynthesis</keyword>
<comment type="caution">
    <text evidence="11">The sequence shown here is derived from an EMBL/GenBank/DDBJ whole genome shotgun (WGS) entry which is preliminary data.</text>
</comment>
<dbReference type="PANTHER" id="PTHR45825">
    <property type="entry name" value="GRANULE-BOUND STARCH SYNTHASE 1, CHLOROPLASTIC/AMYLOPLASTIC"/>
    <property type="match status" value="1"/>
</dbReference>
<keyword evidence="5 8" id="KW-0328">Glycosyltransferase</keyword>
<dbReference type="SUPFAM" id="SSF53756">
    <property type="entry name" value="UDP-Glycosyltransferase/glycogen phosphorylase"/>
    <property type="match status" value="1"/>
</dbReference>
<dbReference type="Pfam" id="PF08323">
    <property type="entry name" value="Glyco_transf_5"/>
    <property type="match status" value="1"/>
</dbReference>
<feature type="binding site" evidence="8">
    <location>
        <position position="15"/>
    </location>
    <ligand>
        <name>ADP-alpha-D-glucose</name>
        <dbReference type="ChEBI" id="CHEBI:57498"/>
    </ligand>
</feature>
<dbReference type="PANTHER" id="PTHR45825:SF11">
    <property type="entry name" value="ALPHA AMYLASE DOMAIN-CONTAINING PROTEIN"/>
    <property type="match status" value="1"/>
</dbReference>
<dbReference type="InterPro" id="IPR001296">
    <property type="entry name" value="Glyco_trans_1"/>
</dbReference>
<evidence type="ECO:0000256" key="3">
    <source>
        <dbReference type="ARBA" id="ARBA00004964"/>
    </source>
</evidence>
<reference evidence="11 12" key="1">
    <citation type="submission" date="2019-11" db="EMBL/GenBank/DDBJ databases">
        <title>Pedobacter sp. HMF7056 Genome sequencing and assembly.</title>
        <authorList>
            <person name="Kang H."/>
            <person name="Kim H."/>
            <person name="Joh K."/>
        </authorList>
    </citation>
    <scope>NUCLEOTIDE SEQUENCE [LARGE SCALE GENOMIC DNA]</scope>
    <source>
        <strain evidence="11 12">HMF7056</strain>
    </source>
</reference>
<dbReference type="GO" id="GO:0004373">
    <property type="term" value="F:alpha-1,4-glucan glucosyltransferase (UDP-glucose donor) activity"/>
    <property type="evidence" value="ECO:0007669"/>
    <property type="project" value="InterPro"/>
</dbReference>
<organism evidence="11 12">
    <name type="scientific">Hufsiella ginkgonis</name>
    <dbReference type="NCBI Taxonomy" id="2695274"/>
    <lineage>
        <taxon>Bacteria</taxon>
        <taxon>Pseudomonadati</taxon>
        <taxon>Bacteroidota</taxon>
        <taxon>Sphingobacteriia</taxon>
        <taxon>Sphingobacteriales</taxon>
        <taxon>Sphingobacteriaceae</taxon>
        <taxon>Hufsiella</taxon>
    </lineage>
</organism>
<comment type="similarity">
    <text evidence="4 8">Belongs to the glycosyltransferase 1 family. Bacterial/plant glycogen synthase subfamily.</text>
</comment>
<evidence type="ECO:0000256" key="6">
    <source>
        <dbReference type="ARBA" id="ARBA00022679"/>
    </source>
</evidence>
<evidence type="ECO:0000256" key="1">
    <source>
        <dbReference type="ARBA" id="ARBA00001478"/>
    </source>
</evidence>
<dbReference type="CDD" id="cd03791">
    <property type="entry name" value="GT5_Glycogen_synthase_DULL1-like"/>
    <property type="match status" value="1"/>
</dbReference>
<gene>
    <name evidence="8" type="primary">glgA</name>
    <name evidence="11" type="ORF">GS398_04870</name>
</gene>
<feature type="domain" description="Glycosyl transferase family 1" evidence="9">
    <location>
        <begin position="281"/>
        <end position="431"/>
    </location>
</feature>
<proteinExistence type="inferred from homology"/>
<comment type="catalytic activity">
    <reaction evidence="1 8">
        <text>[(1-&gt;4)-alpha-D-glucosyl](n) + ADP-alpha-D-glucose = [(1-&gt;4)-alpha-D-glucosyl](n+1) + ADP + H(+)</text>
        <dbReference type="Rhea" id="RHEA:18189"/>
        <dbReference type="Rhea" id="RHEA-COMP:9584"/>
        <dbReference type="Rhea" id="RHEA-COMP:9587"/>
        <dbReference type="ChEBI" id="CHEBI:15378"/>
        <dbReference type="ChEBI" id="CHEBI:15444"/>
        <dbReference type="ChEBI" id="CHEBI:57498"/>
        <dbReference type="ChEBI" id="CHEBI:456216"/>
        <dbReference type="EC" id="2.4.1.21"/>
    </reaction>
</comment>
<dbReference type="EMBL" id="WVHS01000001">
    <property type="protein sequence ID" value="MXV14620.1"/>
    <property type="molecule type" value="Genomic_DNA"/>
</dbReference>
<evidence type="ECO:0000259" key="10">
    <source>
        <dbReference type="Pfam" id="PF08323"/>
    </source>
</evidence>
<evidence type="ECO:0000313" key="11">
    <source>
        <dbReference type="EMBL" id="MXV14620.1"/>
    </source>
</evidence>
<comment type="pathway">
    <text evidence="3 8">Glycan biosynthesis; glycogen biosynthesis.</text>
</comment>
<sequence length="470" mass="52187">MNVIHLSAECYPVAKVGGLGDVVGALPKYQCLAGVNASVVMPFYDRKFTRDNRFETVYEGSSTLGNRPFHFTVLKEITNQLGFSLYLIRIPGLLDRPEVYCYNDESEQFLAFQVAFLDWIVQREERPHILHCHDHHMGLVPFLITSSYRYRSLANVPTVVTVHNGQYQGWMSWDKADLLPEIDLSKKGLLDWDGVINPLAAAIKCCWRFTAVSPSYMAELSHNSNGLEYLFAAESGKGQGIINGIDTEVWNPQTDPMLARKYNVRSVAAGKQANKEPLAGASGLDPSKPLVAFIGRLVNEKGADLLPGAIRLSLEKNPGLNFLVLGSGEAEIEDQLRELNELFPGRYHATIGYNEVLSHKIYAAADFLVMPSRVEPCGLNQLYSLRYGTMPIVRSTGGLKDTVIDIETPEGYGITFTSLSVAGICAAIDRAVALYPDTARTGTLRKKMMGLDFSWHQSANQYINLYNSLY</sequence>
<evidence type="ECO:0000256" key="8">
    <source>
        <dbReference type="HAMAP-Rule" id="MF_00484"/>
    </source>
</evidence>
<dbReference type="EC" id="2.4.1.21" evidence="8"/>
<dbReference type="RefSeq" id="WP_160905580.1">
    <property type="nucleotide sequence ID" value="NZ_WVHS01000001.1"/>
</dbReference>
<evidence type="ECO:0000256" key="5">
    <source>
        <dbReference type="ARBA" id="ARBA00022676"/>
    </source>
</evidence>
<dbReference type="GO" id="GO:0005978">
    <property type="term" value="P:glycogen biosynthetic process"/>
    <property type="evidence" value="ECO:0007669"/>
    <property type="project" value="UniProtKB-UniRule"/>
</dbReference>
<dbReference type="InterPro" id="IPR011835">
    <property type="entry name" value="GS/SS"/>
</dbReference>
<dbReference type="Pfam" id="PF00534">
    <property type="entry name" value="Glycos_transf_1"/>
    <property type="match status" value="1"/>
</dbReference>
<dbReference type="GO" id="GO:0009011">
    <property type="term" value="F:alpha-1,4-glucan glucosyltransferase (ADP-glucose donor) activity"/>
    <property type="evidence" value="ECO:0007669"/>
    <property type="project" value="UniProtKB-UniRule"/>
</dbReference>
<dbReference type="HAMAP" id="MF_00484">
    <property type="entry name" value="Glycogen_synth"/>
    <property type="match status" value="1"/>
</dbReference>
<keyword evidence="6 8" id="KW-0808">Transferase</keyword>
<dbReference type="Proteomes" id="UP000451233">
    <property type="component" value="Unassembled WGS sequence"/>
</dbReference>
<dbReference type="UniPathway" id="UPA00164"/>
<dbReference type="InterPro" id="IPR013534">
    <property type="entry name" value="Starch_synth_cat_dom"/>
</dbReference>
<evidence type="ECO:0000256" key="7">
    <source>
        <dbReference type="ARBA" id="ARBA00023056"/>
    </source>
</evidence>